<evidence type="ECO:0000313" key="8">
    <source>
        <dbReference type="Proteomes" id="UP000024404"/>
    </source>
</evidence>
<dbReference type="Proteomes" id="UP000024404">
    <property type="component" value="Unassembled WGS sequence"/>
</dbReference>
<dbReference type="GO" id="GO:0000209">
    <property type="term" value="P:protein polyubiquitination"/>
    <property type="evidence" value="ECO:0007669"/>
    <property type="project" value="TreeGrafter"/>
</dbReference>
<evidence type="ECO:0000256" key="2">
    <source>
        <dbReference type="ARBA" id="ARBA00012483"/>
    </source>
</evidence>
<keyword evidence="4" id="KW-0805">Transcription regulation</keyword>
<evidence type="ECO:0000313" key="7">
    <source>
        <dbReference type="EnsemblMetazoa" id="OVOC9245.1"/>
    </source>
</evidence>
<feature type="compositionally biased region" description="Acidic residues" evidence="6">
    <location>
        <begin position="21"/>
        <end position="35"/>
    </location>
</feature>
<dbReference type="PANTHER" id="PTHR46077:SF1">
    <property type="entry name" value="TOP1 BINDING ARGININE_SERINE RICH PROTEIN, E3 UBIQUITIN LIGASE"/>
    <property type="match status" value="1"/>
</dbReference>
<dbReference type="GO" id="GO:0006513">
    <property type="term" value="P:protein monoubiquitination"/>
    <property type="evidence" value="ECO:0007669"/>
    <property type="project" value="TreeGrafter"/>
</dbReference>
<evidence type="ECO:0000256" key="3">
    <source>
        <dbReference type="ARBA" id="ARBA00022679"/>
    </source>
</evidence>
<keyword evidence="3" id="KW-0808">Transferase</keyword>
<feature type="compositionally biased region" description="Polar residues" evidence="6">
    <location>
        <begin position="414"/>
        <end position="427"/>
    </location>
</feature>
<evidence type="ECO:0000256" key="1">
    <source>
        <dbReference type="ARBA" id="ARBA00000900"/>
    </source>
</evidence>
<dbReference type="AlphaFoldDB" id="A0A2K6WL38"/>
<dbReference type="PANTHER" id="PTHR46077">
    <property type="entry name" value="E3 UBIQUITIN-PROTEIN LIGASE TOPORS"/>
    <property type="match status" value="1"/>
</dbReference>
<accession>A0A2K6WL38</accession>
<feature type="region of interest" description="Disordered" evidence="6">
    <location>
        <begin position="260"/>
        <end position="359"/>
    </location>
</feature>
<feature type="compositionally biased region" description="Basic and acidic residues" evidence="6">
    <location>
        <begin position="323"/>
        <end position="359"/>
    </location>
</feature>
<feature type="compositionally biased region" description="Acidic residues" evidence="6">
    <location>
        <begin position="50"/>
        <end position="60"/>
    </location>
</feature>
<evidence type="ECO:0000256" key="6">
    <source>
        <dbReference type="SAM" id="MobiDB-lite"/>
    </source>
</evidence>
<feature type="compositionally biased region" description="Basic residues" evidence="6">
    <location>
        <begin position="302"/>
        <end position="315"/>
    </location>
</feature>
<feature type="compositionally biased region" description="Polar residues" evidence="6">
    <location>
        <begin position="94"/>
        <end position="105"/>
    </location>
</feature>
<feature type="region of interest" description="Disordered" evidence="6">
    <location>
        <begin position="414"/>
        <end position="480"/>
    </location>
</feature>
<sequence>MDEEELLLETPSTFDVSTLSELDESAILGDDDVQEEGSVRDEIIEHHEETEELDYDEDLETEKAPRSSKFTSERALIQRRSLLNEASSKRDEQNQNTPTNSTSVCKSVKSVGLKEDSSPASQVQSMNTMTTNTIRTPKVFINPHHRGVIRPQGSASHNLPLPWETAIRVPNVPGLRHPVTLPLPSNVAILPQVSHSVPFPIVPSSSTDFSRPPPQIMPLPNYSTPPPSIYPNQFTAESLGLIPSVGQWDQMVEGFLRRTTARSRSRFSRSPLSSSSSRSRSHSYSSHSSSSTISSRSSSRSPYRRIHSHSRRSSSRRPFNYRSRNERARRRSGDRLRESGDGRRESIYHSDRTRNRANDVAKQEKTIECAKAIGLDSDYLTKLEEQKKMREVILRKKEERRIQTVQRLGGPISVSDQKSARQLSRTSNFDERRIVRSRRMDEEHSNRRKYDSRTQRTSGMRNGKRETVSGTSSDVSREIANSGRLETSVCAEKGVVTSSSIMQKIEPTATANDSSVEQSIAGNATAVTATDTSICRAKRENEQNPERARKKKAYLAVVVNSLNQAPINVDKIRIIAETVGPTKKVWRSSENTVSLIFEEHESAKKFMFHYHRVGARRSDKRNAERNILENCLEASIIRIIHGVQLAITLQKLFANLTELP</sequence>
<comment type="catalytic activity">
    <reaction evidence="1">
        <text>S-ubiquitinyl-[E2 ubiquitin-conjugating enzyme]-L-cysteine + [acceptor protein]-L-lysine = [E2 ubiquitin-conjugating enzyme]-L-cysteine + N(6)-ubiquitinyl-[acceptor protein]-L-lysine.</text>
        <dbReference type="EC" id="2.3.2.27"/>
    </reaction>
</comment>
<keyword evidence="5" id="KW-0804">Transcription</keyword>
<keyword evidence="8" id="KW-1185">Reference proteome</keyword>
<dbReference type="EC" id="2.3.2.27" evidence="2"/>
<evidence type="ECO:0000256" key="4">
    <source>
        <dbReference type="ARBA" id="ARBA00023015"/>
    </source>
</evidence>
<name>A0A2K6WL38_ONCVO</name>
<feature type="compositionally biased region" description="Basic and acidic residues" evidence="6">
    <location>
        <begin position="37"/>
        <end position="49"/>
    </location>
</feature>
<feature type="compositionally biased region" description="Basic and acidic residues" evidence="6">
    <location>
        <begin position="428"/>
        <end position="454"/>
    </location>
</feature>
<feature type="compositionally biased region" description="Low complexity" evidence="6">
    <location>
        <begin position="268"/>
        <end position="301"/>
    </location>
</feature>
<proteinExistence type="predicted"/>
<reference evidence="8" key="1">
    <citation type="submission" date="2013-10" db="EMBL/GenBank/DDBJ databases">
        <title>Genome sequencing of Onchocerca volvulus.</title>
        <authorList>
            <person name="Cotton J."/>
            <person name="Tsai J."/>
            <person name="Stanley E."/>
            <person name="Tracey A."/>
            <person name="Holroyd N."/>
            <person name="Lustigman S."/>
            <person name="Berriman M."/>
        </authorList>
    </citation>
    <scope>NUCLEOTIDE SEQUENCE</scope>
</reference>
<dbReference type="EMBL" id="CMVM020000258">
    <property type="status" value="NOT_ANNOTATED_CDS"/>
    <property type="molecule type" value="Genomic_DNA"/>
</dbReference>
<feature type="region of interest" description="Disordered" evidence="6">
    <location>
        <begin position="1"/>
        <end position="106"/>
    </location>
</feature>
<reference evidence="7" key="2">
    <citation type="submission" date="2018-02" db="UniProtKB">
        <authorList>
            <consortium name="EnsemblMetazoa"/>
        </authorList>
    </citation>
    <scope>IDENTIFICATION</scope>
</reference>
<dbReference type="EnsemblMetazoa" id="OVOC9245.1">
    <property type="protein sequence ID" value="OVOC9245.1"/>
    <property type="gene ID" value="WBGene00246054"/>
</dbReference>
<dbReference type="GO" id="GO:0061630">
    <property type="term" value="F:ubiquitin protein ligase activity"/>
    <property type="evidence" value="ECO:0007669"/>
    <property type="project" value="UniProtKB-EC"/>
</dbReference>
<evidence type="ECO:0000256" key="5">
    <source>
        <dbReference type="ARBA" id="ARBA00023163"/>
    </source>
</evidence>
<dbReference type="OMA" id="WDQMVEG"/>
<organism evidence="7 8">
    <name type="scientific">Onchocerca volvulus</name>
    <dbReference type="NCBI Taxonomy" id="6282"/>
    <lineage>
        <taxon>Eukaryota</taxon>
        <taxon>Metazoa</taxon>
        <taxon>Ecdysozoa</taxon>
        <taxon>Nematoda</taxon>
        <taxon>Chromadorea</taxon>
        <taxon>Rhabditida</taxon>
        <taxon>Spirurina</taxon>
        <taxon>Spiruromorpha</taxon>
        <taxon>Filarioidea</taxon>
        <taxon>Onchocercidae</taxon>
        <taxon>Onchocerca</taxon>
    </lineage>
</organism>
<protein>
    <recommendedName>
        <fullName evidence="2">RING-type E3 ubiquitin transferase</fullName>
        <ecNumber evidence="2">2.3.2.27</ecNumber>
    </recommendedName>
</protein>
<feature type="compositionally biased region" description="Polar residues" evidence="6">
    <location>
        <begin position="10"/>
        <end position="20"/>
    </location>
</feature>